<dbReference type="RefSeq" id="WP_106908727.1">
    <property type="nucleotide sequence ID" value="NZ_BHVO01000090.1"/>
</dbReference>
<dbReference type="Proteomes" id="UP000323569">
    <property type="component" value="Unassembled WGS sequence"/>
</dbReference>
<organism evidence="1 2">
    <name type="scientific">Microcystis aeruginosa NIES-2519</name>
    <dbReference type="NCBI Taxonomy" id="2303981"/>
    <lineage>
        <taxon>Bacteria</taxon>
        <taxon>Bacillati</taxon>
        <taxon>Cyanobacteriota</taxon>
        <taxon>Cyanophyceae</taxon>
        <taxon>Oscillatoriophycideae</taxon>
        <taxon>Chroococcales</taxon>
        <taxon>Microcystaceae</taxon>
        <taxon>Microcystis</taxon>
    </lineage>
</organism>
<evidence type="ECO:0000313" key="1">
    <source>
        <dbReference type="EMBL" id="GCA72228.1"/>
    </source>
</evidence>
<dbReference type="EMBL" id="BHVO01000090">
    <property type="protein sequence ID" value="GCA72228.1"/>
    <property type="molecule type" value="Genomic_DNA"/>
</dbReference>
<name>A0A5A5RB38_MICAE</name>
<comment type="caution">
    <text evidence="1">The sequence shown here is derived from an EMBL/GenBank/DDBJ whole genome shotgun (WGS) entry which is preliminary data.</text>
</comment>
<sequence>MKAKIKGYTTNQGIAIMMEHLSPGKGGRHRQTLSYGKSPDLTLSPRQTLAQEVWDIRSIYLGQGLYNADIRKGLQELIQLNKTTWSTFFDQGATTPWI</sequence>
<gene>
    <name evidence="1" type="ORF">MiYa_03778</name>
</gene>
<proteinExistence type="predicted"/>
<protein>
    <submittedName>
        <fullName evidence="1">Uncharacterized protein</fullName>
    </submittedName>
</protein>
<evidence type="ECO:0000313" key="2">
    <source>
        <dbReference type="Proteomes" id="UP000323569"/>
    </source>
</evidence>
<accession>A0A5A5RB38</accession>
<dbReference type="AlphaFoldDB" id="A0A5A5RB38"/>
<reference evidence="1 2" key="1">
    <citation type="submission" date="2018-09" db="EMBL/GenBank/DDBJ databases">
        <title>Evolutionary history of phycoerythrin pigmentation in the water bloom-forming cyanobacterium Microcystis aeruginosa.</title>
        <authorList>
            <person name="Tanabe Y."/>
            <person name="Tanabe Y."/>
            <person name="Yamaguchi H."/>
        </authorList>
    </citation>
    <scope>NUCLEOTIDE SEQUENCE [LARGE SCALE GENOMIC DNA]</scope>
    <source>
        <strain evidence="1 2">NIES-2519</strain>
    </source>
</reference>